<proteinExistence type="predicted"/>
<feature type="chain" id="PRO_5047145260" evidence="1">
    <location>
        <begin position="22"/>
        <end position="204"/>
    </location>
</feature>
<dbReference type="EMBL" id="JBHRSV010000019">
    <property type="protein sequence ID" value="MFC2926570.1"/>
    <property type="molecule type" value="Genomic_DNA"/>
</dbReference>
<evidence type="ECO:0000313" key="2">
    <source>
        <dbReference type="EMBL" id="MFC2926570.1"/>
    </source>
</evidence>
<name>A0ABV6ZYI5_9PROT</name>
<protein>
    <submittedName>
        <fullName evidence="2">Uncharacterized protein</fullName>
    </submittedName>
</protein>
<dbReference type="Proteomes" id="UP001595379">
    <property type="component" value="Unassembled WGS sequence"/>
</dbReference>
<accession>A0ABV6ZYI5</accession>
<dbReference type="RefSeq" id="WP_343164354.1">
    <property type="nucleotide sequence ID" value="NZ_JBHRSV010000019.1"/>
</dbReference>
<gene>
    <name evidence="2" type="ORF">ACFOOR_10675</name>
</gene>
<sequence>MLRMTIAAAVLAAVSFSLAQAQSCCEPPSWDWIENAETASTGVTPPATAMLGEFEITFETTTLAEVAAFAGGDVAHAGDAAASQYWLCYTLPESRVWVISNGEMGGTNHVVTGVAVVSDPSGAEFDGCPAAEFESLTVSGVGLGSDAAALEAAFGPVAAQTDRGSVYFSMVPAAMADFTIVFAAGAQFENDTVLTLQVSHITAN</sequence>
<comment type="caution">
    <text evidence="2">The sequence shown here is derived from an EMBL/GenBank/DDBJ whole genome shotgun (WGS) entry which is preliminary data.</text>
</comment>
<organism evidence="2 3">
    <name type="scientific">Hyphobacterium vulgare</name>
    <dbReference type="NCBI Taxonomy" id="1736751"/>
    <lineage>
        <taxon>Bacteria</taxon>
        <taxon>Pseudomonadati</taxon>
        <taxon>Pseudomonadota</taxon>
        <taxon>Alphaproteobacteria</taxon>
        <taxon>Maricaulales</taxon>
        <taxon>Maricaulaceae</taxon>
        <taxon>Hyphobacterium</taxon>
    </lineage>
</organism>
<keyword evidence="1" id="KW-0732">Signal</keyword>
<evidence type="ECO:0000313" key="3">
    <source>
        <dbReference type="Proteomes" id="UP001595379"/>
    </source>
</evidence>
<keyword evidence="3" id="KW-1185">Reference proteome</keyword>
<evidence type="ECO:0000256" key="1">
    <source>
        <dbReference type="SAM" id="SignalP"/>
    </source>
</evidence>
<feature type="signal peptide" evidence="1">
    <location>
        <begin position="1"/>
        <end position="21"/>
    </location>
</feature>
<reference evidence="3" key="1">
    <citation type="journal article" date="2019" name="Int. J. Syst. Evol. Microbiol.">
        <title>The Global Catalogue of Microorganisms (GCM) 10K type strain sequencing project: providing services to taxonomists for standard genome sequencing and annotation.</title>
        <authorList>
            <consortium name="The Broad Institute Genomics Platform"/>
            <consortium name="The Broad Institute Genome Sequencing Center for Infectious Disease"/>
            <person name="Wu L."/>
            <person name="Ma J."/>
        </authorList>
    </citation>
    <scope>NUCLEOTIDE SEQUENCE [LARGE SCALE GENOMIC DNA]</scope>
    <source>
        <strain evidence="3">KCTC 52487</strain>
    </source>
</reference>